<organism evidence="4 5">
    <name type="scientific">Stutzerimonas marianensis</name>
    <dbReference type="NCBI Taxonomy" id="2929513"/>
    <lineage>
        <taxon>Bacteria</taxon>
        <taxon>Pseudomonadati</taxon>
        <taxon>Pseudomonadota</taxon>
        <taxon>Gammaproteobacteria</taxon>
        <taxon>Pseudomonadales</taxon>
        <taxon>Pseudomonadaceae</taxon>
        <taxon>Stutzerimonas</taxon>
    </lineage>
</organism>
<dbReference type="GO" id="GO:0000160">
    <property type="term" value="P:phosphorelay signal transduction system"/>
    <property type="evidence" value="ECO:0007669"/>
    <property type="project" value="InterPro"/>
</dbReference>
<evidence type="ECO:0000259" key="2">
    <source>
        <dbReference type="PROSITE" id="PS50110"/>
    </source>
</evidence>
<dbReference type="InterPro" id="IPR005561">
    <property type="entry name" value="ANTAR"/>
</dbReference>
<dbReference type="InterPro" id="IPR011006">
    <property type="entry name" value="CheY-like_superfamily"/>
</dbReference>
<gene>
    <name evidence="4" type="ORF">MST27_12310</name>
</gene>
<dbReference type="Gene3D" id="1.10.10.10">
    <property type="entry name" value="Winged helix-like DNA-binding domain superfamily/Winged helix DNA-binding domain"/>
    <property type="match status" value="1"/>
</dbReference>
<evidence type="ECO:0000313" key="4">
    <source>
        <dbReference type="EMBL" id="MCJ0974153.1"/>
    </source>
</evidence>
<dbReference type="AlphaFoldDB" id="A0A9X1WA82"/>
<evidence type="ECO:0000313" key="5">
    <source>
        <dbReference type="Proteomes" id="UP001139682"/>
    </source>
</evidence>
<feature type="domain" description="ANTAR" evidence="3">
    <location>
        <begin position="124"/>
        <end position="185"/>
    </location>
</feature>
<dbReference type="Pfam" id="PF03861">
    <property type="entry name" value="ANTAR"/>
    <property type="match status" value="1"/>
</dbReference>
<dbReference type="InterPro" id="IPR036388">
    <property type="entry name" value="WH-like_DNA-bd_sf"/>
</dbReference>
<reference evidence="4" key="1">
    <citation type="submission" date="2022-03" db="EMBL/GenBank/DDBJ databases">
        <title>Pseudomonas marianensis sp. nov., a marine bacterium isolated from deep-sea sediments of the Mariana Trench.</title>
        <authorList>
            <person name="Wei Y."/>
        </authorList>
    </citation>
    <scope>NUCLEOTIDE SEQUENCE</scope>
    <source>
        <strain evidence="4">PS1</strain>
    </source>
</reference>
<dbReference type="EMBL" id="JALGRD010000006">
    <property type="protein sequence ID" value="MCJ0974153.1"/>
    <property type="molecule type" value="Genomic_DNA"/>
</dbReference>
<dbReference type="SUPFAM" id="SSF52172">
    <property type="entry name" value="CheY-like"/>
    <property type="match status" value="1"/>
</dbReference>
<evidence type="ECO:0000259" key="3">
    <source>
        <dbReference type="PROSITE" id="PS50921"/>
    </source>
</evidence>
<protein>
    <submittedName>
        <fullName evidence="4">ANTAR domain-containing protein</fullName>
    </submittedName>
</protein>
<dbReference type="PROSITE" id="PS50110">
    <property type="entry name" value="RESPONSE_REGULATORY"/>
    <property type="match status" value="1"/>
</dbReference>
<dbReference type="InterPro" id="IPR001789">
    <property type="entry name" value="Sig_transdc_resp-reg_receiver"/>
</dbReference>
<dbReference type="GO" id="GO:0003723">
    <property type="term" value="F:RNA binding"/>
    <property type="evidence" value="ECO:0007669"/>
    <property type="project" value="InterPro"/>
</dbReference>
<feature type="domain" description="Response regulatory" evidence="2">
    <location>
        <begin position="12"/>
        <end position="118"/>
    </location>
</feature>
<proteinExistence type="predicted"/>
<dbReference type="RefSeq" id="WP_243606233.1">
    <property type="nucleotide sequence ID" value="NZ_JALGRD010000006.1"/>
</dbReference>
<name>A0A9X1WA82_9GAMM</name>
<dbReference type="Gene3D" id="3.40.50.2300">
    <property type="match status" value="1"/>
</dbReference>
<comment type="caution">
    <text evidence="4">The sequence shown here is derived from an EMBL/GenBank/DDBJ whole genome shotgun (WGS) entry which is preliminary data.</text>
</comment>
<sequence>MKLKRPDFESGRLLLIDCEERTLAALHKSLQRLGITAVALTGDAPVALDNCFAAVVELEHFASPRTLRQLGSAGVPLIALSAHETLSHIQRAIELGATALLNKPITQGSVYTTLMMAIGLQQRLASERDERLALQQRLASAPLLAQALARLMVEHGIDETAAYERLRLLSMRLGRSMDSLCSDMANDRPETSGIGTRGMR</sequence>
<keyword evidence="5" id="KW-1185">Reference proteome</keyword>
<accession>A0A9X1WA82</accession>
<dbReference type="PROSITE" id="PS50921">
    <property type="entry name" value="ANTAR"/>
    <property type="match status" value="1"/>
</dbReference>
<comment type="caution">
    <text evidence="1">Lacks conserved residue(s) required for the propagation of feature annotation.</text>
</comment>
<dbReference type="Proteomes" id="UP001139682">
    <property type="component" value="Unassembled WGS sequence"/>
</dbReference>
<evidence type="ECO:0000256" key="1">
    <source>
        <dbReference type="PROSITE-ProRule" id="PRU00169"/>
    </source>
</evidence>
<dbReference type="SMART" id="SM01012">
    <property type="entry name" value="ANTAR"/>
    <property type="match status" value="1"/>
</dbReference>